<reference evidence="1" key="1">
    <citation type="submission" date="2021-06" db="EMBL/GenBank/DDBJ databases">
        <title>Comparative genomics, transcriptomics and evolutionary studies reveal genomic signatures of adaptation to plant cell wall in hemibiotrophic fungi.</title>
        <authorList>
            <consortium name="DOE Joint Genome Institute"/>
            <person name="Baroncelli R."/>
            <person name="Diaz J.F."/>
            <person name="Benocci T."/>
            <person name="Peng M."/>
            <person name="Battaglia E."/>
            <person name="Haridas S."/>
            <person name="Andreopoulos W."/>
            <person name="Labutti K."/>
            <person name="Pangilinan J."/>
            <person name="Floch G.L."/>
            <person name="Makela M.R."/>
            <person name="Henrissat B."/>
            <person name="Grigoriev I.V."/>
            <person name="Crouch J.A."/>
            <person name="De Vries R.P."/>
            <person name="Sukno S.A."/>
            <person name="Thon M.R."/>
        </authorList>
    </citation>
    <scope>NUCLEOTIDE SEQUENCE</scope>
    <source>
        <strain evidence="1">CBS 102054</strain>
    </source>
</reference>
<protein>
    <submittedName>
        <fullName evidence="1">Uncharacterized protein</fullName>
    </submittedName>
</protein>
<sequence length="53" mass="5896">MPPSPRAASLPNARLSIGFLPGSAIRSGTSSWPPARARLPCLRWWRLEAKHHH</sequence>
<gene>
    <name evidence="1" type="ORF">BDP81DRAFT_440404</name>
</gene>
<proteinExistence type="predicted"/>
<comment type="caution">
    <text evidence="1">The sequence shown here is derived from an EMBL/GenBank/DDBJ whole genome shotgun (WGS) entry which is preliminary data.</text>
</comment>
<dbReference type="GeneID" id="85476365"/>
<dbReference type="Proteomes" id="UP001243989">
    <property type="component" value="Unassembled WGS sequence"/>
</dbReference>
<keyword evidence="2" id="KW-1185">Reference proteome</keyword>
<evidence type="ECO:0000313" key="2">
    <source>
        <dbReference type="Proteomes" id="UP001243989"/>
    </source>
</evidence>
<organism evidence="1 2">
    <name type="scientific">Colletotrichum phormii</name>
    <dbReference type="NCBI Taxonomy" id="359342"/>
    <lineage>
        <taxon>Eukaryota</taxon>
        <taxon>Fungi</taxon>
        <taxon>Dikarya</taxon>
        <taxon>Ascomycota</taxon>
        <taxon>Pezizomycotina</taxon>
        <taxon>Sordariomycetes</taxon>
        <taxon>Hypocreomycetidae</taxon>
        <taxon>Glomerellales</taxon>
        <taxon>Glomerellaceae</taxon>
        <taxon>Colletotrichum</taxon>
        <taxon>Colletotrichum acutatum species complex</taxon>
    </lineage>
</organism>
<name>A0AAI9ZE46_9PEZI</name>
<evidence type="ECO:0000313" key="1">
    <source>
        <dbReference type="EMBL" id="KAK1622872.1"/>
    </source>
</evidence>
<dbReference type="AlphaFoldDB" id="A0AAI9ZE46"/>
<accession>A0AAI9ZE46</accession>
<dbReference type="RefSeq" id="XP_060438867.1">
    <property type="nucleotide sequence ID" value="XM_060591503.1"/>
</dbReference>
<dbReference type="EMBL" id="JAHMHQ010000032">
    <property type="protein sequence ID" value="KAK1622872.1"/>
    <property type="molecule type" value="Genomic_DNA"/>
</dbReference>